<comment type="caution">
    <text evidence="3">The sequence shown here is derived from an EMBL/GenBank/DDBJ whole genome shotgun (WGS) entry which is preliminary data.</text>
</comment>
<proteinExistence type="predicted"/>
<keyword evidence="4" id="KW-1185">Reference proteome</keyword>
<sequence length="473" mass="52460">MVDGFKTVSSSLPRLRGESNWSSWLVLINATLRANKVKRYVDTDIPQPADAAERDDWESERDVAYNLLIASCESLIDKLLNAGWTDDGNPYNLMEALKKYIPKVSEDAVAVLVDEFAKGDANDHKTLYDALKRVQYLRKRITDLCGANSDHFWSIMLLNYFKVRLPDTYKHYTNNNETPQWSKVVETIYTLAQDEEQRIALASFKTPAASISTTSSTLQRTNPSNKKDNKEKKPCDHCGRAHDTKRCFMAHPELIPQTQSNRDYLLEQAKRHICDDTCRWDSAASSSTTSSVFVKGSSGILGGSSIAGVAIKASTVVDSQHARSVASRTVFSAVDGEMVDRSDIIFDSGCTDSVFNDLALFVEYQDRNDLPPFTAAGGDLVRPQGYGTVFFQTQDPRDSSKITDWTIQGVEYSPLSPANLLSPGKLRKAGIEYDYNTCSLVNTSTARPLATIRWVSDVSVAVGSLHSNICIAD</sequence>
<feature type="region of interest" description="Disordered" evidence="1">
    <location>
        <begin position="212"/>
        <end position="236"/>
    </location>
</feature>
<accession>A0A8H6ISM2</accession>
<gene>
    <name evidence="3" type="ORF">CSOJ01_13663</name>
</gene>
<evidence type="ECO:0000313" key="4">
    <source>
        <dbReference type="Proteomes" id="UP000652219"/>
    </source>
</evidence>
<dbReference type="AlphaFoldDB" id="A0A8H6ISM2"/>
<reference evidence="3 4" key="1">
    <citation type="journal article" date="2020" name="Phytopathology">
        <title>Genome Sequence Resources of Colletotrichum truncatum, C. plurivorum, C. musicola, and C. sojae: Four Species Pathogenic to Soybean (Glycine max).</title>
        <authorList>
            <person name="Rogerio F."/>
            <person name="Boufleur T.R."/>
            <person name="Ciampi-Guillardi M."/>
            <person name="Sukno S.A."/>
            <person name="Thon M.R."/>
            <person name="Massola Junior N.S."/>
            <person name="Baroncelli R."/>
        </authorList>
    </citation>
    <scope>NUCLEOTIDE SEQUENCE [LARGE SCALE GENOMIC DNA]</scope>
    <source>
        <strain evidence="3 4">LFN0009</strain>
    </source>
</reference>
<name>A0A8H6ISM2_9PEZI</name>
<feature type="compositionally biased region" description="Basic and acidic residues" evidence="1">
    <location>
        <begin position="225"/>
        <end position="236"/>
    </location>
</feature>
<evidence type="ECO:0000259" key="2">
    <source>
        <dbReference type="Pfam" id="PF22936"/>
    </source>
</evidence>
<evidence type="ECO:0000256" key="1">
    <source>
        <dbReference type="SAM" id="MobiDB-lite"/>
    </source>
</evidence>
<feature type="domain" description="Retrovirus-related Pol polyprotein from transposon TNT 1-94-like beta-barrel" evidence="2">
    <location>
        <begin position="345"/>
        <end position="430"/>
    </location>
</feature>
<protein>
    <submittedName>
        <fullName evidence="3">KilA-N domain-containing protein</fullName>
    </submittedName>
</protein>
<dbReference type="InterPro" id="IPR054722">
    <property type="entry name" value="PolX-like_BBD"/>
</dbReference>
<organism evidence="3 4">
    <name type="scientific">Colletotrichum sojae</name>
    <dbReference type="NCBI Taxonomy" id="2175907"/>
    <lineage>
        <taxon>Eukaryota</taxon>
        <taxon>Fungi</taxon>
        <taxon>Dikarya</taxon>
        <taxon>Ascomycota</taxon>
        <taxon>Pezizomycotina</taxon>
        <taxon>Sordariomycetes</taxon>
        <taxon>Hypocreomycetidae</taxon>
        <taxon>Glomerellales</taxon>
        <taxon>Glomerellaceae</taxon>
        <taxon>Colletotrichum</taxon>
        <taxon>Colletotrichum orchidearum species complex</taxon>
    </lineage>
</organism>
<dbReference type="Proteomes" id="UP000652219">
    <property type="component" value="Unassembled WGS sequence"/>
</dbReference>
<evidence type="ECO:0000313" key="3">
    <source>
        <dbReference type="EMBL" id="KAF6794590.1"/>
    </source>
</evidence>
<dbReference type="Pfam" id="PF22936">
    <property type="entry name" value="Pol_BBD"/>
    <property type="match status" value="1"/>
</dbReference>
<dbReference type="EMBL" id="WIGN01000408">
    <property type="protein sequence ID" value="KAF6794590.1"/>
    <property type="molecule type" value="Genomic_DNA"/>
</dbReference>